<sequence>MSRPSHVFSRDPRGRPRRTRSGARRPRHGTRRKRSASFSAAVPWRTRARELPGWYCAGRSAFALRAGRRAPFTRRAGRRCRQVGTCCASPELEVSAVDVVVPVYRDVALTLRCLESVVTHSGAKLRKLIVVDDASPEPGMRAALEAFRASDGRVRLLVNHENQGFIRSCNRGLSLRGGDAVILNSDTEVTSGWLAELMAGAELDGVAAVCPLSNNATLCSVPRWGEKNAADQVSLGLRGVERFTEMPTGVGFCMLLRDEVMQLVGLFDEAYGRGYNEENDWCQRARAAGFRTLRANHAVVFHHGEVSFAGARAQLDRVNARRLVARYPEYLDDNRRFADSASAHAAAISHCSVHRLRVAWQRLGRSAGERAMEDVLAGIFAAAKIDTVASGGDAEVQLLTGTPDVRQVRAALVSRQSLVSVPLDVTALEGRPLTDTRGADFRAAAFVLSRTSTVVFSHDDVRAAFSALVGEPPNAHVVPVVSSSTASRTEQEWVMPASDISPAETSVLLERWSRYRPPAGRLSLWCDAERVPEVWRRQLTVLGVRLERAPASFLSRCLSAAAVLAPVRAALLRPEFLWLTRSGQHVIPISRALRFAIDAPTTPSSPPCGWRAVFEEVARTAPRVTERRHWGDLFASLASST</sequence>
<keyword evidence="3" id="KW-0808">Transferase</keyword>
<dbReference type="Pfam" id="PF00535">
    <property type="entry name" value="Glycos_transf_2"/>
    <property type="match status" value="1"/>
</dbReference>
<feature type="domain" description="Glycosyltransferase 2-like" evidence="5">
    <location>
        <begin position="99"/>
        <end position="261"/>
    </location>
</feature>
<evidence type="ECO:0000256" key="1">
    <source>
        <dbReference type="ARBA" id="ARBA00006739"/>
    </source>
</evidence>
<evidence type="ECO:0000256" key="2">
    <source>
        <dbReference type="ARBA" id="ARBA00022676"/>
    </source>
</evidence>
<dbReference type="AlphaFoldDB" id="A0A2W5TFD4"/>
<dbReference type="SUPFAM" id="SSF53448">
    <property type="entry name" value="Nucleotide-diphospho-sugar transferases"/>
    <property type="match status" value="1"/>
</dbReference>
<feature type="region of interest" description="Disordered" evidence="4">
    <location>
        <begin position="1"/>
        <end position="39"/>
    </location>
</feature>
<dbReference type="PANTHER" id="PTHR43179">
    <property type="entry name" value="RHAMNOSYLTRANSFERASE WBBL"/>
    <property type="match status" value="1"/>
</dbReference>
<gene>
    <name evidence="6" type="ORF">DI536_12035</name>
</gene>
<evidence type="ECO:0000259" key="5">
    <source>
        <dbReference type="Pfam" id="PF00535"/>
    </source>
</evidence>
<evidence type="ECO:0000313" key="6">
    <source>
        <dbReference type="EMBL" id="PZR13482.1"/>
    </source>
</evidence>
<proteinExistence type="inferred from homology"/>
<evidence type="ECO:0000256" key="4">
    <source>
        <dbReference type="SAM" id="MobiDB-lite"/>
    </source>
</evidence>
<name>A0A2W5TFD4_9BACT</name>
<feature type="compositionally biased region" description="Basic residues" evidence="4">
    <location>
        <begin position="15"/>
        <end position="35"/>
    </location>
</feature>
<evidence type="ECO:0000256" key="3">
    <source>
        <dbReference type="ARBA" id="ARBA00022679"/>
    </source>
</evidence>
<evidence type="ECO:0000313" key="7">
    <source>
        <dbReference type="Proteomes" id="UP000249061"/>
    </source>
</evidence>
<organism evidence="6 7">
    <name type="scientific">Archangium gephyra</name>
    <dbReference type="NCBI Taxonomy" id="48"/>
    <lineage>
        <taxon>Bacteria</taxon>
        <taxon>Pseudomonadati</taxon>
        <taxon>Myxococcota</taxon>
        <taxon>Myxococcia</taxon>
        <taxon>Myxococcales</taxon>
        <taxon>Cystobacterineae</taxon>
        <taxon>Archangiaceae</taxon>
        <taxon>Archangium</taxon>
    </lineage>
</organism>
<dbReference type="InterPro" id="IPR001173">
    <property type="entry name" value="Glyco_trans_2-like"/>
</dbReference>
<comment type="similarity">
    <text evidence="1">Belongs to the glycosyltransferase 2 family.</text>
</comment>
<comment type="caution">
    <text evidence="6">The sequence shown here is derived from an EMBL/GenBank/DDBJ whole genome shotgun (WGS) entry which is preliminary data.</text>
</comment>
<dbReference type="PANTHER" id="PTHR43179:SF12">
    <property type="entry name" value="GALACTOFURANOSYLTRANSFERASE GLFT2"/>
    <property type="match status" value="1"/>
</dbReference>
<dbReference type="Proteomes" id="UP000249061">
    <property type="component" value="Unassembled WGS sequence"/>
</dbReference>
<protein>
    <recommendedName>
        <fullName evidence="5">Glycosyltransferase 2-like domain-containing protein</fullName>
    </recommendedName>
</protein>
<dbReference type="EMBL" id="QFQP01000009">
    <property type="protein sequence ID" value="PZR13482.1"/>
    <property type="molecule type" value="Genomic_DNA"/>
</dbReference>
<accession>A0A2W5TFD4</accession>
<reference evidence="6 7" key="1">
    <citation type="submission" date="2017-08" db="EMBL/GenBank/DDBJ databases">
        <title>Infants hospitalized years apart are colonized by the same room-sourced microbial strains.</title>
        <authorList>
            <person name="Brooks B."/>
            <person name="Olm M.R."/>
            <person name="Firek B.A."/>
            <person name="Baker R."/>
            <person name="Thomas B.C."/>
            <person name="Morowitz M.J."/>
            <person name="Banfield J.F."/>
        </authorList>
    </citation>
    <scope>NUCLEOTIDE SEQUENCE [LARGE SCALE GENOMIC DNA]</scope>
    <source>
        <strain evidence="6">S2_003_000_R2_14</strain>
    </source>
</reference>
<dbReference type="Gene3D" id="3.90.550.10">
    <property type="entry name" value="Spore Coat Polysaccharide Biosynthesis Protein SpsA, Chain A"/>
    <property type="match status" value="1"/>
</dbReference>
<dbReference type="GO" id="GO:0016757">
    <property type="term" value="F:glycosyltransferase activity"/>
    <property type="evidence" value="ECO:0007669"/>
    <property type="project" value="UniProtKB-KW"/>
</dbReference>
<keyword evidence="2" id="KW-0328">Glycosyltransferase</keyword>
<dbReference type="InterPro" id="IPR029044">
    <property type="entry name" value="Nucleotide-diphossugar_trans"/>
</dbReference>